<accession>A0A7X2D2K1</accession>
<dbReference type="EMBL" id="WIVE01000017">
    <property type="protein sequence ID" value="MQX36369.1"/>
    <property type="molecule type" value="Genomic_DNA"/>
</dbReference>
<dbReference type="AlphaFoldDB" id="A0A7X2D2K1"/>
<dbReference type="SUPFAM" id="SSF53756">
    <property type="entry name" value="UDP-Glycosyltransferase/glycogen phosphorylase"/>
    <property type="match status" value="1"/>
</dbReference>
<dbReference type="Pfam" id="PF13439">
    <property type="entry name" value="Glyco_transf_4"/>
    <property type="match status" value="1"/>
</dbReference>
<name>A0A7X2D2K1_9PROT</name>
<protein>
    <submittedName>
        <fullName evidence="2">Glycosyltransferase</fullName>
    </submittedName>
</protein>
<gene>
    <name evidence="2" type="ORF">GHC57_07535</name>
</gene>
<dbReference type="CDD" id="cd03801">
    <property type="entry name" value="GT4_PimA-like"/>
    <property type="match status" value="1"/>
</dbReference>
<keyword evidence="2" id="KW-0808">Transferase</keyword>
<dbReference type="Proteomes" id="UP000434582">
    <property type="component" value="Unassembled WGS sequence"/>
</dbReference>
<comment type="caution">
    <text evidence="2">The sequence shown here is derived from an EMBL/GenBank/DDBJ whole genome shotgun (WGS) entry which is preliminary data.</text>
</comment>
<reference evidence="2 3" key="1">
    <citation type="submission" date="2019-10" db="EMBL/GenBank/DDBJ databases">
        <title>Draft whole-genome sequence of the purple nonsulfur photosynthetic bacterium Roseospira navarrensis DSM 15114.</title>
        <authorList>
            <person name="Kyndt J.A."/>
            <person name="Meyer T.E."/>
        </authorList>
    </citation>
    <scope>NUCLEOTIDE SEQUENCE [LARGE SCALE GENOMIC DNA]</scope>
    <source>
        <strain evidence="2 3">DSM 15114</strain>
    </source>
</reference>
<dbReference type="OrthoDB" id="9790710at2"/>
<sequence>MPDPLRLLLWHWGRRGGGPRYTHELARVLAARDDVEVHLSLSRQSEYFDVTDSLGLPAHHIDTYANLPQFALRSMSLPLIRRELGRYIARHRIEVVFCTMDHLWDAFVAPEIGRRGALYLLAVHDANRHPGEDQGFRQWLLRRDVACADGAVTLTRSVGEGLVTSHAFPPDRVWKSTLGSFAYTGRTTPRTLPKDRPPRLLFFGRILPYKGLDLMLEALPALQKRFPGLTLEVWGSGDLAPHRRRLDGLSGVRLENRWIGEDEIPHIFADTDLAVLPYREASQSAVVATAFSDAMPCVATPLPGLREQVTDGRDGIVASAAGAEAFAAAVTRALEDDTRYAALSAGALETAATQLDWRPIGDTIADAAFALRRIGPRRKGVDH</sequence>
<dbReference type="Gene3D" id="3.40.50.2000">
    <property type="entry name" value="Glycogen Phosphorylase B"/>
    <property type="match status" value="2"/>
</dbReference>
<dbReference type="GO" id="GO:0016757">
    <property type="term" value="F:glycosyltransferase activity"/>
    <property type="evidence" value="ECO:0007669"/>
    <property type="project" value="UniProtKB-ARBA"/>
</dbReference>
<dbReference type="InterPro" id="IPR028098">
    <property type="entry name" value="Glyco_trans_4-like_N"/>
</dbReference>
<dbReference type="Pfam" id="PF13692">
    <property type="entry name" value="Glyco_trans_1_4"/>
    <property type="match status" value="1"/>
</dbReference>
<organism evidence="2 3">
    <name type="scientific">Roseospira navarrensis</name>
    <dbReference type="NCBI Taxonomy" id="140058"/>
    <lineage>
        <taxon>Bacteria</taxon>
        <taxon>Pseudomonadati</taxon>
        <taxon>Pseudomonadota</taxon>
        <taxon>Alphaproteobacteria</taxon>
        <taxon>Rhodospirillales</taxon>
        <taxon>Rhodospirillaceae</taxon>
        <taxon>Roseospira</taxon>
    </lineage>
</organism>
<evidence type="ECO:0000259" key="1">
    <source>
        <dbReference type="Pfam" id="PF13439"/>
    </source>
</evidence>
<dbReference type="RefSeq" id="WP_153342801.1">
    <property type="nucleotide sequence ID" value="NZ_WIVE01000017.1"/>
</dbReference>
<evidence type="ECO:0000313" key="2">
    <source>
        <dbReference type="EMBL" id="MQX36369.1"/>
    </source>
</evidence>
<proteinExistence type="predicted"/>
<keyword evidence="3" id="KW-1185">Reference proteome</keyword>
<feature type="domain" description="Glycosyltransferase subfamily 4-like N-terminal" evidence="1">
    <location>
        <begin position="16"/>
        <end position="173"/>
    </location>
</feature>
<evidence type="ECO:0000313" key="3">
    <source>
        <dbReference type="Proteomes" id="UP000434582"/>
    </source>
</evidence>
<dbReference type="PANTHER" id="PTHR12526">
    <property type="entry name" value="GLYCOSYLTRANSFERASE"/>
    <property type="match status" value="1"/>
</dbReference>